<comment type="caution">
    <text evidence="2">The sequence shown here is derived from an EMBL/GenBank/DDBJ whole genome shotgun (WGS) entry which is preliminary data.</text>
</comment>
<dbReference type="Pfam" id="PF09604">
    <property type="entry name" value="Potass_KdpF"/>
    <property type="match status" value="1"/>
</dbReference>
<name>A0A2S5KY99_9PROT</name>
<protein>
    <submittedName>
        <fullName evidence="2">K(+)-transporting ATPase subunit F</fullName>
    </submittedName>
</protein>
<gene>
    <name evidence="2" type="ORF">C4K68_01280</name>
</gene>
<evidence type="ECO:0000313" key="3">
    <source>
        <dbReference type="Proteomes" id="UP000238196"/>
    </source>
</evidence>
<keyword evidence="1" id="KW-0472">Membrane</keyword>
<evidence type="ECO:0000256" key="1">
    <source>
        <dbReference type="SAM" id="Phobius"/>
    </source>
</evidence>
<accession>A0A2S5KY99</accession>
<feature type="transmembrane region" description="Helical" evidence="1">
    <location>
        <begin position="6"/>
        <end position="24"/>
    </location>
</feature>
<evidence type="ECO:0000313" key="2">
    <source>
        <dbReference type="EMBL" id="PPC79246.1"/>
    </source>
</evidence>
<dbReference type="EMBL" id="PRLP01000004">
    <property type="protein sequence ID" value="PPC79246.1"/>
    <property type="molecule type" value="Genomic_DNA"/>
</dbReference>
<keyword evidence="1" id="KW-1133">Transmembrane helix</keyword>
<dbReference type="GO" id="GO:0008556">
    <property type="term" value="F:P-type potassium transmembrane transporter activity"/>
    <property type="evidence" value="ECO:0007669"/>
    <property type="project" value="InterPro"/>
</dbReference>
<dbReference type="GO" id="GO:0005886">
    <property type="term" value="C:plasma membrane"/>
    <property type="evidence" value="ECO:0007669"/>
    <property type="project" value="InterPro"/>
</dbReference>
<organism evidence="2 3">
    <name type="scientific">Proteobacteria bacterium 228</name>
    <dbReference type="NCBI Taxonomy" id="2083153"/>
    <lineage>
        <taxon>Bacteria</taxon>
        <taxon>Pseudomonadati</taxon>
        <taxon>Pseudomonadota</taxon>
    </lineage>
</organism>
<dbReference type="InterPro" id="IPR011726">
    <property type="entry name" value="KdpF"/>
</dbReference>
<dbReference type="Proteomes" id="UP000238196">
    <property type="component" value="Unassembled WGS sequence"/>
</dbReference>
<dbReference type="AlphaFoldDB" id="A0A2S5KY99"/>
<keyword evidence="1" id="KW-0812">Transmembrane</keyword>
<sequence>MTILQGLAILSGVAISAYLLYALFRPEQF</sequence>
<reference evidence="2 3" key="1">
    <citation type="submission" date="2018-02" db="EMBL/GenBank/DDBJ databases">
        <title>novel marine gammaproteobacteria from coastal saline agro ecosystem.</title>
        <authorList>
            <person name="Krishnan R."/>
            <person name="Ramesh Kumar N."/>
        </authorList>
    </citation>
    <scope>NUCLEOTIDE SEQUENCE [LARGE SCALE GENOMIC DNA]</scope>
    <source>
        <strain evidence="2 3">228</strain>
    </source>
</reference>
<proteinExistence type="predicted"/>